<accession>A0A9D1KY11</accession>
<dbReference type="Pfam" id="PF00528">
    <property type="entry name" value="BPD_transp_1"/>
    <property type="match status" value="1"/>
</dbReference>
<evidence type="ECO:0000259" key="9">
    <source>
        <dbReference type="PROSITE" id="PS50928"/>
    </source>
</evidence>
<keyword evidence="6 8" id="KW-1133">Transmembrane helix</keyword>
<comment type="caution">
    <text evidence="10">The sequence shown here is derived from an EMBL/GenBank/DDBJ whole genome shotgun (WGS) entry which is preliminary data.</text>
</comment>
<evidence type="ECO:0000256" key="2">
    <source>
        <dbReference type="ARBA" id="ARBA00007069"/>
    </source>
</evidence>
<comment type="subcellular location">
    <subcellularLocation>
        <location evidence="1 8">Cell membrane</location>
        <topology evidence="1 8">Multi-pass membrane protein</topology>
    </subcellularLocation>
</comment>
<gene>
    <name evidence="10" type="ORF">IAB00_01000</name>
</gene>
<sequence length="219" mass="23655">MTAEQIFEILSTETVNTLILTLFSTLLAYVIGLPLGIVLIITDKDGIHPNRPLNAVLGFIVNILRSIPFLILMVWMVPVTRTIVGTTIGNRGTILPLVVAAAPFVARMVESSIKEVDHGVIEAAQSMGAPTSKIITKVMLGEALPSLLIGFAITITTILGYTAMAGFAGGGGLGKVAVNYGFYKYQDDIMTFSVILLVILVQIFQETGMRLSKRFDKRL</sequence>
<dbReference type="Gene3D" id="1.10.3720.10">
    <property type="entry name" value="MetI-like"/>
    <property type="match status" value="1"/>
</dbReference>
<evidence type="ECO:0000256" key="3">
    <source>
        <dbReference type="ARBA" id="ARBA00022448"/>
    </source>
</evidence>
<keyword evidence="5 8" id="KW-0812">Transmembrane</keyword>
<dbReference type="SUPFAM" id="SSF161098">
    <property type="entry name" value="MetI-like"/>
    <property type="match status" value="1"/>
</dbReference>
<evidence type="ECO:0000256" key="8">
    <source>
        <dbReference type="RuleBase" id="RU363032"/>
    </source>
</evidence>
<feature type="transmembrane region" description="Helical" evidence="8">
    <location>
        <begin position="18"/>
        <end position="41"/>
    </location>
</feature>
<dbReference type="FunFam" id="1.10.3720.10:FF:000002">
    <property type="entry name" value="D-methionine ABC transporter permease MetI"/>
    <property type="match status" value="1"/>
</dbReference>
<dbReference type="AlphaFoldDB" id="A0A9D1KY11"/>
<keyword evidence="4" id="KW-1003">Cell membrane</keyword>
<dbReference type="GO" id="GO:0048473">
    <property type="term" value="P:D-methionine transmembrane transport"/>
    <property type="evidence" value="ECO:0007669"/>
    <property type="project" value="TreeGrafter"/>
</dbReference>
<feature type="transmembrane region" description="Helical" evidence="8">
    <location>
        <begin position="53"/>
        <end position="76"/>
    </location>
</feature>
<dbReference type="InterPro" id="IPR035906">
    <property type="entry name" value="MetI-like_sf"/>
</dbReference>
<dbReference type="PROSITE" id="PS50928">
    <property type="entry name" value="ABC_TM1"/>
    <property type="match status" value="1"/>
</dbReference>
<evidence type="ECO:0000256" key="4">
    <source>
        <dbReference type="ARBA" id="ARBA00022475"/>
    </source>
</evidence>
<reference evidence="10" key="2">
    <citation type="journal article" date="2021" name="PeerJ">
        <title>Extensive microbial diversity within the chicken gut microbiome revealed by metagenomics and culture.</title>
        <authorList>
            <person name="Gilroy R."/>
            <person name="Ravi A."/>
            <person name="Getino M."/>
            <person name="Pursley I."/>
            <person name="Horton D.L."/>
            <person name="Alikhan N.F."/>
            <person name="Baker D."/>
            <person name="Gharbi K."/>
            <person name="Hall N."/>
            <person name="Watson M."/>
            <person name="Adriaenssens E.M."/>
            <person name="Foster-Nyarko E."/>
            <person name="Jarju S."/>
            <person name="Secka A."/>
            <person name="Antonio M."/>
            <person name="Oren A."/>
            <person name="Chaudhuri R.R."/>
            <person name="La Ragione R."/>
            <person name="Hildebrand F."/>
            <person name="Pallen M.J."/>
        </authorList>
    </citation>
    <scope>NUCLEOTIDE SEQUENCE</scope>
    <source>
        <strain evidence="10">2830</strain>
    </source>
</reference>
<evidence type="ECO:0000256" key="6">
    <source>
        <dbReference type="ARBA" id="ARBA00022989"/>
    </source>
</evidence>
<dbReference type="CDD" id="cd06261">
    <property type="entry name" value="TM_PBP2"/>
    <property type="match status" value="1"/>
</dbReference>
<dbReference type="Proteomes" id="UP000824124">
    <property type="component" value="Unassembled WGS sequence"/>
</dbReference>
<dbReference type="InterPro" id="IPR000515">
    <property type="entry name" value="MetI-like"/>
</dbReference>
<evidence type="ECO:0000256" key="1">
    <source>
        <dbReference type="ARBA" id="ARBA00004651"/>
    </source>
</evidence>
<evidence type="ECO:0000256" key="7">
    <source>
        <dbReference type="ARBA" id="ARBA00023136"/>
    </source>
</evidence>
<feature type="transmembrane region" description="Helical" evidence="8">
    <location>
        <begin position="189"/>
        <end position="209"/>
    </location>
</feature>
<dbReference type="PANTHER" id="PTHR30450:SF1">
    <property type="entry name" value="D-METHIONINE TRANSPORT SYSTEM PERMEASE PROTEIN METI-RELATED"/>
    <property type="match status" value="1"/>
</dbReference>
<protein>
    <submittedName>
        <fullName evidence="10">ABC transporter permease</fullName>
    </submittedName>
</protein>
<reference evidence="10" key="1">
    <citation type="submission" date="2020-10" db="EMBL/GenBank/DDBJ databases">
        <authorList>
            <person name="Gilroy R."/>
        </authorList>
    </citation>
    <scope>NUCLEOTIDE SEQUENCE</scope>
    <source>
        <strain evidence="10">2830</strain>
    </source>
</reference>
<keyword evidence="7 8" id="KW-0472">Membrane</keyword>
<dbReference type="PANTHER" id="PTHR30450">
    <property type="entry name" value="ABC TRANSPORTER PERMEASE"/>
    <property type="match status" value="1"/>
</dbReference>
<evidence type="ECO:0000313" key="10">
    <source>
        <dbReference type="EMBL" id="HIU09823.1"/>
    </source>
</evidence>
<evidence type="ECO:0000313" key="11">
    <source>
        <dbReference type="Proteomes" id="UP000824124"/>
    </source>
</evidence>
<dbReference type="InterPro" id="IPR051322">
    <property type="entry name" value="AA_ABC_Transporter_Permease"/>
</dbReference>
<evidence type="ECO:0000256" key="5">
    <source>
        <dbReference type="ARBA" id="ARBA00022692"/>
    </source>
</evidence>
<dbReference type="EMBL" id="DVMH01000006">
    <property type="protein sequence ID" value="HIU09823.1"/>
    <property type="molecule type" value="Genomic_DNA"/>
</dbReference>
<name>A0A9D1KY11_9FIRM</name>
<comment type="similarity">
    <text evidence="2">Belongs to the binding-protein-dependent transport system permease family. CysTW subfamily.</text>
</comment>
<proteinExistence type="inferred from homology"/>
<organism evidence="10 11">
    <name type="scientific">Candidatus Avidehalobacter gallistercoris</name>
    <dbReference type="NCBI Taxonomy" id="2840694"/>
    <lineage>
        <taxon>Bacteria</taxon>
        <taxon>Bacillati</taxon>
        <taxon>Bacillota</taxon>
        <taxon>Clostridia</taxon>
        <taxon>Eubacteriales</taxon>
        <taxon>Peptococcaceae</taxon>
        <taxon>Peptococcaceae incertae sedis</taxon>
        <taxon>Candidatus Avidehalobacter</taxon>
    </lineage>
</organism>
<dbReference type="GO" id="GO:0005886">
    <property type="term" value="C:plasma membrane"/>
    <property type="evidence" value="ECO:0007669"/>
    <property type="project" value="UniProtKB-SubCell"/>
</dbReference>
<feature type="domain" description="ABC transmembrane type-1" evidence="9">
    <location>
        <begin position="14"/>
        <end position="208"/>
    </location>
</feature>
<feature type="transmembrane region" description="Helical" evidence="8">
    <location>
        <begin position="147"/>
        <end position="169"/>
    </location>
</feature>
<keyword evidence="3 8" id="KW-0813">Transport</keyword>